<dbReference type="Proteomes" id="UP000494261">
    <property type="component" value="Unassembled WGS sequence"/>
</dbReference>
<proteinExistence type="predicted"/>
<accession>A0A6P2NT82</accession>
<reference evidence="1 2" key="1">
    <citation type="submission" date="2019-09" db="EMBL/GenBank/DDBJ databases">
        <authorList>
            <person name="Depoorter E."/>
        </authorList>
    </citation>
    <scope>NUCLEOTIDE SEQUENCE [LARGE SCALE GENOMIC DNA]</scope>
    <source>
        <strain evidence="1">LMG 13014</strain>
    </source>
</reference>
<gene>
    <name evidence="1" type="ORF">BLA13014_04582</name>
</gene>
<organism evidence="1 2">
    <name type="scientific">Burkholderia aenigmatica</name>
    <dbReference type="NCBI Taxonomy" id="2015348"/>
    <lineage>
        <taxon>Bacteria</taxon>
        <taxon>Pseudomonadati</taxon>
        <taxon>Pseudomonadota</taxon>
        <taxon>Betaproteobacteria</taxon>
        <taxon>Burkholderiales</taxon>
        <taxon>Burkholderiaceae</taxon>
        <taxon>Burkholderia</taxon>
        <taxon>Burkholderia cepacia complex</taxon>
    </lineage>
</organism>
<evidence type="ECO:0000313" key="1">
    <source>
        <dbReference type="EMBL" id="VWB97982.1"/>
    </source>
</evidence>
<protein>
    <submittedName>
        <fullName evidence="1">Uncharacterized protein</fullName>
    </submittedName>
</protein>
<sequence length="110" mass="11610">MISIEVFAAKDPSGALQGIMMTVPLGCGLKQADTLRIHGSRLLAMERRSILPIDFPEVDEASLRDLVETAKRRGQLAVGEFTALGLADSYLLSLEVAAPSSDVAAVEGGL</sequence>
<dbReference type="RefSeq" id="WP_175024178.1">
    <property type="nucleotide sequence ID" value="NZ_CABVQC010000033.1"/>
</dbReference>
<name>A0A6P2NT82_9BURK</name>
<dbReference type="EMBL" id="CABVQC010000033">
    <property type="protein sequence ID" value="VWB97982.1"/>
    <property type="molecule type" value="Genomic_DNA"/>
</dbReference>
<evidence type="ECO:0000313" key="2">
    <source>
        <dbReference type="Proteomes" id="UP000494261"/>
    </source>
</evidence>
<dbReference type="AlphaFoldDB" id="A0A6P2NT82"/>